<evidence type="ECO:0000313" key="7">
    <source>
        <dbReference type="EMBL" id="CAL8109434.1"/>
    </source>
</evidence>
<evidence type="ECO:0000256" key="6">
    <source>
        <dbReference type="RuleBase" id="RU000382"/>
    </source>
</evidence>
<dbReference type="Proteomes" id="UP001642540">
    <property type="component" value="Unassembled WGS sequence"/>
</dbReference>
<dbReference type="SUPFAM" id="SSF53383">
    <property type="entry name" value="PLP-dependent transferases"/>
    <property type="match status" value="1"/>
</dbReference>
<accession>A0ABP1QP26</accession>
<proteinExistence type="inferred from homology"/>
<comment type="caution">
    <text evidence="7">The sequence shown here is derived from an EMBL/GenBank/DDBJ whole genome shotgun (WGS) entry which is preliminary data.</text>
</comment>
<dbReference type="Gene3D" id="3.40.640.10">
    <property type="entry name" value="Type I PLP-dependent aspartate aminotransferase-like (Major domain)"/>
    <property type="match status" value="1"/>
</dbReference>
<dbReference type="PROSITE" id="PS00392">
    <property type="entry name" value="DDC_GAD_HDC_YDC"/>
    <property type="match status" value="1"/>
</dbReference>
<name>A0ABP1QP26_9HEXA</name>
<keyword evidence="8" id="KW-1185">Reference proteome</keyword>
<evidence type="ECO:0000256" key="3">
    <source>
        <dbReference type="ARBA" id="ARBA00022793"/>
    </source>
</evidence>
<reference evidence="7 8" key="1">
    <citation type="submission" date="2024-08" db="EMBL/GenBank/DDBJ databases">
        <authorList>
            <person name="Cucini C."/>
            <person name="Frati F."/>
        </authorList>
    </citation>
    <scope>NUCLEOTIDE SEQUENCE [LARGE SCALE GENOMIC DNA]</scope>
</reference>
<evidence type="ECO:0000256" key="5">
    <source>
        <dbReference type="ARBA" id="ARBA00023239"/>
    </source>
</evidence>
<sequence>MTSISKTISDATSTVKDTMKSAISLGKNLGIGNKDVGQLYYEELVPWNPSGAKETLEWFQRLILILLDFIEKTNDRNEKILDFHHPSQLMQAMDLSIPDEPQNLDQLLTDCRDTLKYQVKTGHPRFFNQLSCGLDTISLAGEWVTATANTNMFTYEIAPVFILMEAFILKKMREIIGYTDGDSILAPGGSVSNLYAIIVARHSMFPDYKKNGLRELPKPLVMFTSEHCHYSIRSAAMVTGLGTENCVEVPADEKGRMIPAELERLVQKAIAEGKHPYFVNCTSGTTVFGAFDPINALADICDKYNMWLHIDGAWGASILMSNKYRSPRFDGVTRARSISWNPHKLMTTHLQCSTIHFRERGLLRSCNSMHAEYLFQQDKHYDVKYDTGDKVIQCGRHNDIFKFWLQWRAHGTVGLERDIDHMMGIMEYQMDRFKSQPEKFYLIVPEPECTNVCFWYVPTRLRGMQHTKEREHILGEITSKLKQRMMEAGTLMIGYQPQGDIPNFFRSIISNPAVKRGDIDFMIAELDRLGHDL</sequence>
<evidence type="ECO:0000256" key="4">
    <source>
        <dbReference type="ARBA" id="ARBA00022898"/>
    </source>
</evidence>
<dbReference type="InterPro" id="IPR021115">
    <property type="entry name" value="Pyridoxal-P_BS"/>
</dbReference>
<dbReference type="PANTHER" id="PTHR45677">
    <property type="entry name" value="GLUTAMATE DECARBOXYLASE-RELATED"/>
    <property type="match status" value="1"/>
</dbReference>
<evidence type="ECO:0000256" key="1">
    <source>
        <dbReference type="ARBA" id="ARBA00001933"/>
    </source>
</evidence>
<dbReference type="InterPro" id="IPR015421">
    <property type="entry name" value="PyrdxlP-dep_Trfase_major"/>
</dbReference>
<evidence type="ECO:0000313" key="8">
    <source>
        <dbReference type="Proteomes" id="UP001642540"/>
    </source>
</evidence>
<dbReference type="CDD" id="cd06450">
    <property type="entry name" value="DOPA_deC_like"/>
    <property type="match status" value="1"/>
</dbReference>
<protein>
    <recommendedName>
        <fullName evidence="9">Glutamate decarboxylase</fullName>
    </recommendedName>
</protein>
<comment type="similarity">
    <text evidence="2 6">Belongs to the group II decarboxylase family.</text>
</comment>
<dbReference type="InterPro" id="IPR015424">
    <property type="entry name" value="PyrdxlP-dep_Trfase"/>
</dbReference>
<dbReference type="PANTHER" id="PTHR45677:SF10">
    <property type="entry name" value="GLUTAMATE DECARBOXYLASE"/>
    <property type="match status" value="1"/>
</dbReference>
<evidence type="ECO:0000256" key="2">
    <source>
        <dbReference type="ARBA" id="ARBA00009533"/>
    </source>
</evidence>
<keyword evidence="3" id="KW-0210">Decarboxylase</keyword>
<dbReference type="Gene3D" id="3.90.1150.170">
    <property type="match status" value="1"/>
</dbReference>
<evidence type="ECO:0008006" key="9">
    <source>
        <dbReference type="Google" id="ProtNLM"/>
    </source>
</evidence>
<gene>
    <name evidence="7" type="ORF">ODALV1_LOCUS13362</name>
</gene>
<keyword evidence="4 6" id="KW-0663">Pyridoxal phosphate</keyword>
<keyword evidence="5 6" id="KW-0456">Lyase</keyword>
<dbReference type="InterPro" id="IPR002129">
    <property type="entry name" value="PyrdxlP-dep_de-COase"/>
</dbReference>
<dbReference type="EMBL" id="CAXLJM020000041">
    <property type="protein sequence ID" value="CAL8109434.1"/>
    <property type="molecule type" value="Genomic_DNA"/>
</dbReference>
<organism evidence="7 8">
    <name type="scientific">Orchesella dallaii</name>
    <dbReference type="NCBI Taxonomy" id="48710"/>
    <lineage>
        <taxon>Eukaryota</taxon>
        <taxon>Metazoa</taxon>
        <taxon>Ecdysozoa</taxon>
        <taxon>Arthropoda</taxon>
        <taxon>Hexapoda</taxon>
        <taxon>Collembola</taxon>
        <taxon>Entomobryomorpha</taxon>
        <taxon>Entomobryoidea</taxon>
        <taxon>Orchesellidae</taxon>
        <taxon>Orchesellinae</taxon>
        <taxon>Orchesella</taxon>
    </lineage>
</organism>
<dbReference type="Pfam" id="PF00282">
    <property type="entry name" value="Pyridoxal_deC"/>
    <property type="match status" value="1"/>
</dbReference>
<comment type="cofactor">
    <cofactor evidence="1 6">
        <name>pyridoxal 5'-phosphate</name>
        <dbReference type="ChEBI" id="CHEBI:597326"/>
    </cofactor>
</comment>